<evidence type="ECO:0008006" key="3">
    <source>
        <dbReference type="Google" id="ProtNLM"/>
    </source>
</evidence>
<reference evidence="1 2" key="1">
    <citation type="submission" date="2016-08" db="EMBL/GenBank/DDBJ databases">
        <authorList>
            <person name="Seilhamer J.J."/>
        </authorList>
    </citation>
    <scope>NUCLEOTIDE SEQUENCE [LARGE SCALE GENOMIC DNA]</scope>
    <source>
        <strain evidence="1 2">BRTC-1</strain>
    </source>
</reference>
<dbReference type="Proteomes" id="UP000093391">
    <property type="component" value="Chromosome"/>
</dbReference>
<dbReference type="OrthoDB" id="9816185at2"/>
<keyword evidence="2" id="KW-1185">Reference proteome</keyword>
<sequence>MKYYNYTNEEQSIIDTYDMVDHNFWSIKVKELAPLRLNLRNHYLAQQKNRCCYCKMLKQEKHGCTWDVEHIVPKALFPSFLFEKQNLSLSCKECNDEKSDKSVFSNHSYKYKKYPKESDKYSIIHPHFDKYSEHMRILQSPSGKIMHIPITNKGKTVFNHCNLLRFTMQFYDAEEINEELLISFSDYIDSHSSLSHESAKAFFVAALPRNLPPKYLDC</sequence>
<protein>
    <recommendedName>
        <fullName evidence="3">HNH nuclease domain-containing protein</fullName>
    </recommendedName>
</protein>
<proteinExistence type="predicted"/>
<organism evidence="1 2">
    <name type="scientific">Acinetobacter larvae</name>
    <dbReference type="NCBI Taxonomy" id="1789224"/>
    <lineage>
        <taxon>Bacteria</taxon>
        <taxon>Pseudomonadati</taxon>
        <taxon>Pseudomonadota</taxon>
        <taxon>Gammaproteobacteria</taxon>
        <taxon>Moraxellales</taxon>
        <taxon>Moraxellaceae</taxon>
        <taxon>Acinetobacter</taxon>
    </lineage>
</organism>
<gene>
    <name evidence="1" type="ORF">BFG52_09045</name>
</gene>
<evidence type="ECO:0000313" key="2">
    <source>
        <dbReference type="Proteomes" id="UP000093391"/>
    </source>
</evidence>
<dbReference type="EMBL" id="CP016895">
    <property type="protein sequence ID" value="AOA58482.1"/>
    <property type="molecule type" value="Genomic_DNA"/>
</dbReference>
<dbReference type="AlphaFoldDB" id="A0A1B2LZW5"/>
<dbReference type="RefSeq" id="WP_067554986.1">
    <property type="nucleotide sequence ID" value="NZ_CP016895.1"/>
</dbReference>
<accession>A0A1B2LZW5</accession>
<name>A0A1B2LZW5_9GAMM</name>
<evidence type="ECO:0000313" key="1">
    <source>
        <dbReference type="EMBL" id="AOA58482.1"/>
    </source>
</evidence>
<dbReference type="Gene3D" id="1.10.30.50">
    <property type="match status" value="1"/>
</dbReference>
<dbReference type="KEGG" id="ala:BFG52_09045"/>